<evidence type="ECO:0000256" key="1">
    <source>
        <dbReference type="ARBA" id="ARBA00022614"/>
    </source>
</evidence>
<evidence type="ECO:0000256" key="3">
    <source>
        <dbReference type="SAM" id="MobiDB-lite"/>
    </source>
</evidence>
<dbReference type="InterPro" id="IPR025875">
    <property type="entry name" value="Leu-rich_rpt_4"/>
</dbReference>
<keyword evidence="2" id="KW-0677">Repeat</keyword>
<dbReference type="PROSITE" id="PS51450">
    <property type="entry name" value="LRR"/>
    <property type="match status" value="1"/>
</dbReference>
<organism evidence="4 5">
    <name type="scientific">Ficus carica</name>
    <name type="common">Common fig</name>
    <dbReference type="NCBI Taxonomy" id="3494"/>
    <lineage>
        <taxon>Eukaryota</taxon>
        <taxon>Viridiplantae</taxon>
        <taxon>Streptophyta</taxon>
        <taxon>Embryophyta</taxon>
        <taxon>Tracheophyta</taxon>
        <taxon>Spermatophyta</taxon>
        <taxon>Magnoliopsida</taxon>
        <taxon>eudicotyledons</taxon>
        <taxon>Gunneridae</taxon>
        <taxon>Pentapetalae</taxon>
        <taxon>rosids</taxon>
        <taxon>fabids</taxon>
        <taxon>Rosales</taxon>
        <taxon>Moraceae</taxon>
        <taxon>Ficeae</taxon>
        <taxon>Ficus</taxon>
    </lineage>
</organism>
<dbReference type="PANTHER" id="PTHR48003:SF5">
    <property type="entry name" value="OS07G0626500 PROTEIN"/>
    <property type="match status" value="1"/>
</dbReference>
<dbReference type="InterPro" id="IPR053059">
    <property type="entry name" value="Inactive_SerThr-Kinase_ABA"/>
</dbReference>
<evidence type="ECO:0000313" key="5">
    <source>
        <dbReference type="Proteomes" id="UP001187192"/>
    </source>
</evidence>
<protein>
    <submittedName>
        <fullName evidence="4">Uncharacterized protein</fullName>
    </submittedName>
</protein>
<reference evidence="4" key="1">
    <citation type="submission" date="2023-07" db="EMBL/GenBank/DDBJ databases">
        <title>draft genome sequence of fig (Ficus carica).</title>
        <authorList>
            <person name="Takahashi T."/>
            <person name="Nishimura K."/>
        </authorList>
    </citation>
    <scope>NUCLEOTIDE SEQUENCE</scope>
</reference>
<dbReference type="InterPro" id="IPR001611">
    <property type="entry name" value="Leu-rich_rpt"/>
</dbReference>
<dbReference type="AlphaFoldDB" id="A0AA88A1F9"/>
<evidence type="ECO:0000256" key="2">
    <source>
        <dbReference type="ARBA" id="ARBA00022737"/>
    </source>
</evidence>
<comment type="caution">
    <text evidence="4">The sequence shown here is derived from an EMBL/GenBank/DDBJ whole genome shotgun (WGS) entry which is preliminary data.</text>
</comment>
<sequence>MERRFSNEEKTKAKQLDRRHNHRTETGPSSSPAGQSSSCGYKAAEFLCSACLLCVCCPLAVVWGCIKLPCKLGWWAVKRAGNRACCRSDKKNFADYSSFSDIDSDSLPTAKVMPFEWKRNEESVHHRQRQSTISVAAPPSPIPPPADHHLRRSPAVANPITIVAAHHLRIPPSQTTSGRASSPSQPYRRQSHHWQTIISVFYGPIPQRISDLWDLKYLNLAENRFKGGFPGGFTNLQQMKVLDLHSNELWGDIADLLPQLRNVELVDLSRNQFYGSISVSVENVWSLVNTVHHLNLSHNSLSGGFFKGDAIKLFRNLEVLDLGNNQVSGKLPSFGPLPNLQVLRLANNQLFGLIPEELMSSSIPLVELDLSNNGFTG</sequence>
<feature type="region of interest" description="Disordered" evidence="3">
    <location>
        <begin position="1"/>
        <end position="35"/>
    </location>
</feature>
<proteinExistence type="predicted"/>
<feature type="region of interest" description="Disordered" evidence="3">
    <location>
        <begin position="128"/>
        <end position="151"/>
    </location>
</feature>
<feature type="compositionally biased region" description="Basic and acidic residues" evidence="3">
    <location>
        <begin position="1"/>
        <end position="18"/>
    </location>
</feature>
<evidence type="ECO:0000313" key="4">
    <source>
        <dbReference type="EMBL" id="GMN46383.1"/>
    </source>
</evidence>
<dbReference type="InterPro" id="IPR032675">
    <property type="entry name" value="LRR_dom_sf"/>
</dbReference>
<keyword evidence="1" id="KW-0433">Leucine-rich repeat</keyword>
<dbReference type="EMBL" id="BTGU01000022">
    <property type="protein sequence ID" value="GMN46383.1"/>
    <property type="molecule type" value="Genomic_DNA"/>
</dbReference>
<dbReference type="Pfam" id="PF13855">
    <property type="entry name" value="LRR_8"/>
    <property type="match status" value="1"/>
</dbReference>
<dbReference type="PANTHER" id="PTHR48003">
    <property type="entry name" value="OS07G0626500 PROTEIN"/>
    <property type="match status" value="1"/>
</dbReference>
<name>A0AA88A1F9_FICCA</name>
<dbReference type="SUPFAM" id="SSF52058">
    <property type="entry name" value="L domain-like"/>
    <property type="match status" value="1"/>
</dbReference>
<dbReference type="Gene3D" id="3.80.10.10">
    <property type="entry name" value="Ribonuclease Inhibitor"/>
    <property type="match status" value="1"/>
</dbReference>
<keyword evidence="5" id="KW-1185">Reference proteome</keyword>
<gene>
    <name evidence="4" type="ORF">TIFTF001_015569</name>
</gene>
<dbReference type="Pfam" id="PF12799">
    <property type="entry name" value="LRR_4"/>
    <property type="match status" value="1"/>
</dbReference>
<dbReference type="Proteomes" id="UP001187192">
    <property type="component" value="Unassembled WGS sequence"/>
</dbReference>
<accession>A0AA88A1F9</accession>